<evidence type="ECO:0000313" key="2">
    <source>
        <dbReference type="EMBL" id="MFD2237051.1"/>
    </source>
</evidence>
<reference evidence="3" key="1">
    <citation type="journal article" date="2019" name="Int. J. Syst. Evol. Microbiol.">
        <title>The Global Catalogue of Microorganisms (GCM) 10K type strain sequencing project: providing services to taxonomists for standard genome sequencing and annotation.</title>
        <authorList>
            <consortium name="The Broad Institute Genomics Platform"/>
            <consortium name="The Broad Institute Genome Sequencing Center for Infectious Disease"/>
            <person name="Wu L."/>
            <person name="Ma J."/>
        </authorList>
    </citation>
    <scope>NUCLEOTIDE SEQUENCE [LARGE SCALE GENOMIC DNA]</scope>
    <source>
        <strain evidence="3">ZS-35-S2</strain>
    </source>
</reference>
<dbReference type="Proteomes" id="UP001597371">
    <property type="component" value="Unassembled WGS sequence"/>
</dbReference>
<name>A0ABW5CLF9_9HYPH</name>
<dbReference type="InterPro" id="IPR018964">
    <property type="entry name" value="Phage_phiJL001_Gp84_C"/>
</dbReference>
<evidence type="ECO:0000313" key="3">
    <source>
        <dbReference type="Proteomes" id="UP001597371"/>
    </source>
</evidence>
<gene>
    <name evidence="2" type="ORF">ACFSKQ_06160</name>
</gene>
<dbReference type="Pfam" id="PF09931">
    <property type="entry name" value="Phage_phiJL001_Gp84_N"/>
    <property type="match status" value="1"/>
</dbReference>
<dbReference type="Pfam" id="PF09356">
    <property type="entry name" value="Phage_BR0599"/>
    <property type="match status" value="1"/>
</dbReference>
<dbReference type="EMBL" id="JBHUIJ010000006">
    <property type="protein sequence ID" value="MFD2237051.1"/>
    <property type="molecule type" value="Genomic_DNA"/>
</dbReference>
<dbReference type="RefSeq" id="WP_209736808.1">
    <property type="nucleotide sequence ID" value="NZ_CP072611.1"/>
</dbReference>
<evidence type="ECO:0000259" key="1">
    <source>
        <dbReference type="Pfam" id="PF09356"/>
    </source>
</evidence>
<comment type="caution">
    <text evidence="2">The sequence shown here is derived from an EMBL/GenBank/DDBJ whole genome shotgun (WGS) entry which is preliminary data.</text>
</comment>
<dbReference type="InterPro" id="IPR011928">
    <property type="entry name" value="Phage_phiJL001_Gp84"/>
</dbReference>
<organism evidence="2 3">
    <name type="scientific">Aureimonas populi</name>
    <dbReference type="NCBI Taxonomy" id="1701758"/>
    <lineage>
        <taxon>Bacteria</taxon>
        <taxon>Pseudomonadati</taxon>
        <taxon>Pseudomonadota</taxon>
        <taxon>Alphaproteobacteria</taxon>
        <taxon>Hyphomicrobiales</taxon>
        <taxon>Aurantimonadaceae</taxon>
        <taxon>Aureimonas</taxon>
    </lineage>
</organism>
<keyword evidence="3" id="KW-1185">Reference proteome</keyword>
<feature type="domain" description="Bacteriophage phiJL001 Gp84 C-terminal" evidence="1">
    <location>
        <begin position="196"/>
        <end position="278"/>
    </location>
</feature>
<proteinExistence type="predicted"/>
<dbReference type="NCBIfam" id="TIGR02218">
    <property type="entry name" value="phg_TIGR02218"/>
    <property type="match status" value="1"/>
</dbReference>
<protein>
    <submittedName>
        <fullName evidence="2">DUF2163 domain-containing protein</fullName>
    </submittedName>
</protein>
<accession>A0ABW5CLF9</accession>
<sequence>MREIPDALKGRLAAPVTTMARAWRLTRVDGRSFGFTDHDEALTFAGTTFEAASGLSAGEAEAALGLSAGTQEVEGALSSAAISEEDIEAGLYDGARVECFAVDWSAPQAHMLLEVATLGELRRRDGAFTAELRGPEAALDSPRGRLYRRRCDAVLGDARCKVDLGGEGRTRRGVVSGAGAARFEASGLGAIAFDDFAHGLLRMTSGRAAGFAREVAGLGEAPGEGEVAISLVEPLPFAAEAGDAFTLSVGCDKSFSTCRTRFANHLNFRGFPHLPGLDTALGIAKRDGLHDGGPVVL</sequence>